<dbReference type="Proteomes" id="UP000256645">
    <property type="component" value="Unassembled WGS sequence"/>
</dbReference>
<proteinExistence type="predicted"/>
<name>A0A3D8QRZ2_9HELO</name>
<sequence>MEHLFLEVEDIVFATETADAANAIMLRDDRAGHKESLVSPVPPFTKWLGFDHDGSSDPSFSLPRDLALYPVTRGWNVELMWDKGDLRQGHAAFDDQTDPAFIGKQVAAMLQSWLYFGFLESIIGKPVHTSYFLRYDIVGNRYIHSGNLGFALMAWKVAGWRATEAERLEMLDNSLRNFDVVNSAVQRLLAWTDSGTENGEWTRTNFPGYCELVIHITPAIIRLFDTISTTRDQIQAVHGSRILVLNGLTDSRSEREARLMERGWCPFLIRYCQSSLHDSVLDWVDASRKINHSGDHSMCTGQECTRNNIDIKTYETQHSSSCADPGNCCFIAPEIGKVFDIIDEGRIPVIVVKTGDSSDMEVIAHDPEVEGNYIAISHVWADGLGSTSEKGLPSCQIKRLAKLLSYRTGLVEISFWIDSMCIPSAPKQRSSAIGLMRSVYRQARSVIVIDKTIRQCSHDSSVEDILWAVHSSSWMQRLWTFQESFLARELLFEMANNELLPHDQDFPPSKVISPLQVIYTAFTQHLHSIRPNKGLAEREPRTNLGEVAAALSWRSTSRRSDEVLAIAALFNIDSKKLATLPPEQRMKEFYLMVSKLPHDIIFFDGDKLLMAPFRWAPKTLMSRSAISLDPCVEGQTAKATSEGLHGQYEVFCLNRDLRGGHGAQSFVHETTNQSIYGISWEKSYQNQPRATFSAVIIREVQGGTYLKPGIGRVIEGIAIRIKSKGAGTHFCDYMGRVTVLEYDKEDSMAPPQTEIPKLPTAQWKTMALCIT</sequence>
<dbReference type="EMBL" id="PDLM01000012">
    <property type="protein sequence ID" value="RDW64596.1"/>
    <property type="molecule type" value="Genomic_DNA"/>
</dbReference>
<dbReference type="Pfam" id="PF06985">
    <property type="entry name" value="HET"/>
    <property type="match status" value="1"/>
</dbReference>
<organism evidence="2 3">
    <name type="scientific">Coleophoma cylindrospora</name>
    <dbReference type="NCBI Taxonomy" id="1849047"/>
    <lineage>
        <taxon>Eukaryota</taxon>
        <taxon>Fungi</taxon>
        <taxon>Dikarya</taxon>
        <taxon>Ascomycota</taxon>
        <taxon>Pezizomycotina</taxon>
        <taxon>Leotiomycetes</taxon>
        <taxon>Helotiales</taxon>
        <taxon>Dermateaceae</taxon>
        <taxon>Coleophoma</taxon>
    </lineage>
</organism>
<dbReference type="PANTHER" id="PTHR39596:SF2">
    <property type="entry name" value="HET DOMAIN PROTEIN (AFU_ORTHOLOGUE AFUA_1G17550)-RELATED"/>
    <property type="match status" value="1"/>
</dbReference>
<dbReference type="PANTHER" id="PTHR39596">
    <property type="match status" value="1"/>
</dbReference>
<dbReference type="STRING" id="1849047.A0A3D8QRZ2"/>
<feature type="domain" description="Heterokaryon incompatibility" evidence="1">
    <location>
        <begin position="373"/>
        <end position="451"/>
    </location>
</feature>
<gene>
    <name evidence="2" type="ORF">BP6252_10247</name>
</gene>
<keyword evidence="3" id="KW-1185">Reference proteome</keyword>
<evidence type="ECO:0000313" key="2">
    <source>
        <dbReference type="EMBL" id="RDW64596.1"/>
    </source>
</evidence>
<evidence type="ECO:0000259" key="1">
    <source>
        <dbReference type="Pfam" id="PF06985"/>
    </source>
</evidence>
<reference evidence="2 3" key="1">
    <citation type="journal article" date="2018" name="IMA Fungus">
        <title>IMA Genome-F 9: Draft genome sequence of Annulohypoxylon stygium, Aspergillus mulundensis, Berkeleyomyces basicola (syn. Thielaviopsis basicola), Ceratocystis smalleyi, two Cercospora beticola strains, Coleophoma cylindrospora, Fusarium fracticaudum, Phialophora cf. hyalina, and Morchella septimelata.</title>
        <authorList>
            <person name="Wingfield B.D."/>
            <person name="Bills G.F."/>
            <person name="Dong Y."/>
            <person name="Huang W."/>
            <person name="Nel W.J."/>
            <person name="Swalarsk-Parry B.S."/>
            <person name="Vaghefi N."/>
            <person name="Wilken P.M."/>
            <person name="An Z."/>
            <person name="de Beer Z.W."/>
            <person name="De Vos L."/>
            <person name="Chen L."/>
            <person name="Duong T.A."/>
            <person name="Gao Y."/>
            <person name="Hammerbacher A."/>
            <person name="Kikkert J.R."/>
            <person name="Li Y."/>
            <person name="Li H."/>
            <person name="Li K."/>
            <person name="Li Q."/>
            <person name="Liu X."/>
            <person name="Ma X."/>
            <person name="Naidoo K."/>
            <person name="Pethybridge S.J."/>
            <person name="Sun J."/>
            <person name="Steenkamp E.T."/>
            <person name="van der Nest M.A."/>
            <person name="van Wyk S."/>
            <person name="Wingfield M.J."/>
            <person name="Xiong C."/>
            <person name="Yue Q."/>
            <person name="Zhang X."/>
        </authorList>
    </citation>
    <scope>NUCLEOTIDE SEQUENCE [LARGE SCALE GENOMIC DNA]</scope>
    <source>
        <strain evidence="2 3">BP6252</strain>
    </source>
</reference>
<comment type="caution">
    <text evidence="2">The sequence shown here is derived from an EMBL/GenBank/DDBJ whole genome shotgun (WGS) entry which is preliminary data.</text>
</comment>
<dbReference type="InterPro" id="IPR010730">
    <property type="entry name" value="HET"/>
</dbReference>
<dbReference type="OrthoDB" id="5372021at2759"/>
<evidence type="ECO:0000313" key="3">
    <source>
        <dbReference type="Proteomes" id="UP000256645"/>
    </source>
</evidence>
<accession>A0A3D8QRZ2</accession>
<dbReference type="AlphaFoldDB" id="A0A3D8QRZ2"/>
<protein>
    <recommendedName>
        <fullName evidence="1">Heterokaryon incompatibility domain-containing protein</fullName>
    </recommendedName>
</protein>